<keyword evidence="2" id="KW-1185">Reference proteome</keyword>
<dbReference type="Proteomes" id="UP001185028">
    <property type="component" value="Unassembled WGS sequence"/>
</dbReference>
<comment type="caution">
    <text evidence="1">The sequence shown here is derived from an EMBL/GenBank/DDBJ whole genome shotgun (WGS) entry which is preliminary data.</text>
</comment>
<organism evidence="1 2">
    <name type="scientific">Paenibacillus hunanensis</name>
    <dbReference type="NCBI Taxonomy" id="539262"/>
    <lineage>
        <taxon>Bacteria</taxon>
        <taxon>Bacillati</taxon>
        <taxon>Bacillota</taxon>
        <taxon>Bacilli</taxon>
        <taxon>Bacillales</taxon>
        <taxon>Paenibacillaceae</taxon>
        <taxon>Paenibacillus</taxon>
    </lineage>
</organism>
<evidence type="ECO:0000313" key="1">
    <source>
        <dbReference type="EMBL" id="MDR6246823.1"/>
    </source>
</evidence>
<evidence type="ECO:0000313" key="2">
    <source>
        <dbReference type="Proteomes" id="UP001185028"/>
    </source>
</evidence>
<gene>
    <name evidence="1" type="ORF">JOC58_004783</name>
</gene>
<proteinExistence type="predicted"/>
<dbReference type="EMBL" id="JAVDQH010000048">
    <property type="protein sequence ID" value="MDR6246823.1"/>
    <property type="molecule type" value="Genomic_DNA"/>
</dbReference>
<accession>A0ABU1J5N9</accession>
<name>A0ABU1J5N9_9BACL</name>
<protein>
    <submittedName>
        <fullName evidence="1">Uncharacterized protein</fullName>
    </submittedName>
</protein>
<sequence>MLLLSSLLGRSQYELAVEGSLSGNSSFANSCSCAC</sequence>
<reference evidence="1 2" key="1">
    <citation type="submission" date="2023-07" db="EMBL/GenBank/DDBJ databases">
        <title>Genomic Encyclopedia of Type Strains, Phase IV (KMG-IV): sequencing the most valuable type-strain genomes for metagenomic binning, comparative biology and taxonomic classification.</title>
        <authorList>
            <person name="Goeker M."/>
        </authorList>
    </citation>
    <scope>NUCLEOTIDE SEQUENCE [LARGE SCALE GENOMIC DNA]</scope>
    <source>
        <strain evidence="1 2">DSM 22170</strain>
    </source>
</reference>